<dbReference type="EMBL" id="OU015566">
    <property type="protein sequence ID" value="CAG5101849.1"/>
    <property type="molecule type" value="Genomic_DNA"/>
</dbReference>
<dbReference type="Proteomes" id="UP001158576">
    <property type="component" value="Chromosome 1"/>
</dbReference>
<sequence length="163" mass="18026">MHQNLFLKGILKLNILTNGNIVGKIRQVADLSKPIFSIQTADDQEVLRLTGPALSFACCGDLEFEVSTADGVVVGKVSKKWEDTGGEFLKEIYTDADKFGVTFPVDLDVNVKLSLLGCVFLLDFMFFEDSCKWTSHAKDEEEGSGSSKLDFLMCICDFMCSDD</sequence>
<keyword evidence="4" id="KW-1185">Reference proteome</keyword>
<evidence type="ECO:0000313" key="3">
    <source>
        <dbReference type="EMBL" id="CAG5101849.1"/>
    </source>
</evidence>
<dbReference type="PANTHER" id="PTHR23248">
    <property type="entry name" value="PHOSPHOLIPID SCRAMBLASE-RELATED"/>
    <property type="match status" value="1"/>
</dbReference>
<dbReference type="Pfam" id="PF03803">
    <property type="entry name" value="Scramblase"/>
    <property type="match status" value="1"/>
</dbReference>
<comment type="function">
    <text evidence="2">May mediate accelerated ATP-independent bidirectional transbilayer migration of phospholipids upon binding calcium ions that results in a loss of phospholipid asymmetry in the plasma membrane.</text>
</comment>
<protein>
    <recommendedName>
        <fullName evidence="2">Phospholipid scramblase</fullName>
    </recommendedName>
</protein>
<dbReference type="InterPro" id="IPR005552">
    <property type="entry name" value="Scramblase"/>
</dbReference>
<reference evidence="3 4" key="1">
    <citation type="submission" date="2021-04" db="EMBL/GenBank/DDBJ databases">
        <authorList>
            <person name="Bliznina A."/>
        </authorList>
    </citation>
    <scope>NUCLEOTIDE SEQUENCE [LARGE SCALE GENOMIC DNA]</scope>
</reference>
<comment type="similarity">
    <text evidence="1 2">Belongs to the phospholipid scramblase family.</text>
</comment>
<name>A0ABN7SIK0_OIKDI</name>
<evidence type="ECO:0000256" key="1">
    <source>
        <dbReference type="ARBA" id="ARBA00005350"/>
    </source>
</evidence>
<proteinExistence type="inferred from homology"/>
<evidence type="ECO:0000256" key="2">
    <source>
        <dbReference type="RuleBase" id="RU363116"/>
    </source>
</evidence>
<comment type="cofactor">
    <cofactor evidence="2">
        <name>Ca(2+)</name>
        <dbReference type="ChEBI" id="CHEBI:29108"/>
    </cofactor>
</comment>
<accession>A0ABN7SIK0</accession>
<keyword evidence="2" id="KW-0449">Lipoprotein</keyword>
<organism evidence="3 4">
    <name type="scientific">Oikopleura dioica</name>
    <name type="common">Tunicate</name>
    <dbReference type="NCBI Taxonomy" id="34765"/>
    <lineage>
        <taxon>Eukaryota</taxon>
        <taxon>Metazoa</taxon>
        <taxon>Chordata</taxon>
        <taxon>Tunicata</taxon>
        <taxon>Appendicularia</taxon>
        <taxon>Copelata</taxon>
        <taxon>Oikopleuridae</taxon>
        <taxon>Oikopleura</taxon>
    </lineage>
</organism>
<keyword evidence="2" id="KW-0106">Calcium</keyword>
<gene>
    <name evidence="3" type="ORF">OKIOD_LOCUS8794</name>
</gene>
<evidence type="ECO:0000313" key="4">
    <source>
        <dbReference type="Proteomes" id="UP001158576"/>
    </source>
</evidence>
<dbReference type="PANTHER" id="PTHR23248:SF9">
    <property type="entry name" value="PHOSPHOLIPID SCRAMBLASE"/>
    <property type="match status" value="1"/>
</dbReference>
<keyword evidence="2" id="KW-0564">Palmitate</keyword>